<organism evidence="1 2">
    <name type="scientific">Smallanthus sonchifolius</name>
    <dbReference type="NCBI Taxonomy" id="185202"/>
    <lineage>
        <taxon>Eukaryota</taxon>
        <taxon>Viridiplantae</taxon>
        <taxon>Streptophyta</taxon>
        <taxon>Embryophyta</taxon>
        <taxon>Tracheophyta</taxon>
        <taxon>Spermatophyta</taxon>
        <taxon>Magnoliopsida</taxon>
        <taxon>eudicotyledons</taxon>
        <taxon>Gunneridae</taxon>
        <taxon>Pentapetalae</taxon>
        <taxon>asterids</taxon>
        <taxon>campanulids</taxon>
        <taxon>Asterales</taxon>
        <taxon>Asteraceae</taxon>
        <taxon>Asteroideae</taxon>
        <taxon>Heliantheae alliance</taxon>
        <taxon>Millerieae</taxon>
        <taxon>Smallanthus</taxon>
    </lineage>
</organism>
<evidence type="ECO:0000313" key="1">
    <source>
        <dbReference type="EMBL" id="KAI3796939.1"/>
    </source>
</evidence>
<proteinExistence type="predicted"/>
<comment type="caution">
    <text evidence="1">The sequence shown here is derived from an EMBL/GenBank/DDBJ whole genome shotgun (WGS) entry which is preliminary data.</text>
</comment>
<dbReference type="EMBL" id="CM042029">
    <property type="protein sequence ID" value="KAI3796939.1"/>
    <property type="molecule type" value="Genomic_DNA"/>
</dbReference>
<keyword evidence="2" id="KW-1185">Reference proteome</keyword>
<protein>
    <submittedName>
        <fullName evidence="1">Uncharacterized protein</fullName>
    </submittedName>
</protein>
<accession>A0ACB9HMJ0</accession>
<reference evidence="2" key="1">
    <citation type="journal article" date="2022" name="Mol. Ecol. Resour.">
        <title>The genomes of chicory, endive, great burdock and yacon provide insights into Asteraceae palaeo-polyploidization history and plant inulin production.</title>
        <authorList>
            <person name="Fan W."/>
            <person name="Wang S."/>
            <person name="Wang H."/>
            <person name="Wang A."/>
            <person name="Jiang F."/>
            <person name="Liu H."/>
            <person name="Zhao H."/>
            <person name="Xu D."/>
            <person name="Zhang Y."/>
        </authorList>
    </citation>
    <scope>NUCLEOTIDE SEQUENCE [LARGE SCALE GENOMIC DNA]</scope>
    <source>
        <strain evidence="2">cv. Yunnan</strain>
    </source>
</reference>
<gene>
    <name evidence="1" type="ORF">L1987_39626</name>
</gene>
<dbReference type="Proteomes" id="UP001056120">
    <property type="component" value="Linkage Group LG12"/>
</dbReference>
<evidence type="ECO:0000313" key="2">
    <source>
        <dbReference type="Proteomes" id="UP001056120"/>
    </source>
</evidence>
<name>A0ACB9HMJ0_9ASTR</name>
<sequence>MEGGDGDADCNGAGCDGAGRDGAGDDGAAGDGAGDDGAAGDGAAGDGDADDGDGGDADGDGAGGDGAVGDAANIDSADDDPRGELISSRVILDPEMKNQEYLMFFSYEIRKEKIEIGKEEAWLESLESFVLIEDTKHQKLLSAVGCCPESKKSEAKRFWYRIFEPKIVRE</sequence>
<reference evidence="1 2" key="2">
    <citation type="journal article" date="2022" name="Mol. Ecol. Resour.">
        <title>The genomes of chicory, endive, great burdock and yacon provide insights into Asteraceae paleo-polyploidization history and plant inulin production.</title>
        <authorList>
            <person name="Fan W."/>
            <person name="Wang S."/>
            <person name="Wang H."/>
            <person name="Wang A."/>
            <person name="Jiang F."/>
            <person name="Liu H."/>
            <person name="Zhao H."/>
            <person name="Xu D."/>
            <person name="Zhang Y."/>
        </authorList>
    </citation>
    <scope>NUCLEOTIDE SEQUENCE [LARGE SCALE GENOMIC DNA]</scope>
    <source>
        <strain evidence="2">cv. Yunnan</strain>
        <tissue evidence="1">Leaves</tissue>
    </source>
</reference>